<dbReference type="Gene3D" id="3.30.450.40">
    <property type="match status" value="1"/>
</dbReference>
<sequence>MNLFRESPIVPRSWISIQEYSKREQTQWDRVFQESKRSPVSPRTKTAGRELSRKLAKHGNLVHVTQTELESISTSVAPPHLFLLADDEGMCLQLFASSKQLNQLKEHYIAPGTHFAMKDLGINAISIAMESGSTTVVKGEEHSLELFFSWSSICTPIQSEGKVLGYLNMSFDSVEDVIFAVLLVEKIVRNIEERLDWMNPIAQKKRINRNFEDFHLTNKEKEVAYCWLEGHSRSAIAQMLTISQETVRFHVKHIYEKVGVNHQVEFVKKVMFSGIDKS</sequence>
<dbReference type="InterPro" id="IPR029016">
    <property type="entry name" value="GAF-like_dom_sf"/>
</dbReference>
<evidence type="ECO:0000256" key="1">
    <source>
        <dbReference type="ARBA" id="ARBA00023015"/>
    </source>
</evidence>
<dbReference type="SMART" id="SM00421">
    <property type="entry name" value="HTH_LUXR"/>
    <property type="match status" value="1"/>
</dbReference>
<dbReference type="EMBL" id="MPVP01000215">
    <property type="protein sequence ID" value="OMD20595.1"/>
    <property type="molecule type" value="Genomic_DNA"/>
</dbReference>
<reference evidence="5 6" key="1">
    <citation type="submission" date="2016-11" db="EMBL/GenBank/DDBJ databases">
        <title>Paenibacillus species isolates.</title>
        <authorList>
            <person name="Beno S.M."/>
        </authorList>
    </citation>
    <scope>NUCLEOTIDE SEQUENCE [LARGE SCALE GENOMIC DNA]</scope>
    <source>
        <strain evidence="5 6">FSL H7-0433</strain>
    </source>
</reference>
<evidence type="ECO:0000313" key="6">
    <source>
        <dbReference type="Proteomes" id="UP000187158"/>
    </source>
</evidence>
<protein>
    <recommendedName>
        <fullName evidence="4">HTH luxR-type domain-containing protein</fullName>
    </recommendedName>
</protein>
<keyword evidence="2" id="KW-0238">DNA-binding</keyword>
<proteinExistence type="predicted"/>
<evidence type="ECO:0000313" key="5">
    <source>
        <dbReference type="EMBL" id="OMD20595.1"/>
    </source>
</evidence>
<name>A0ABX3GHD9_9BACL</name>
<dbReference type="Pfam" id="PF00196">
    <property type="entry name" value="GerE"/>
    <property type="match status" value="1"/>
</dbReference>
<dbReference type="PRINTS" id="PR00038">
    <property type="entry name" value="HTHLUXR"/>
</dbReference>
<evidence type="ECO:0000259" key="4">
    <source>
        <dbReference type="PROSITE" id="PS50043"/>
    </source>
</evidence>
<keyword evidence="6" id="KW-1185">Reference proteome</keyword>
<dbReference type="PROSITE" id="PS50043">
    <property type="entry name" value="HTH_LUXR_2"/>
    <property type="match status" value="1"/>
</dbReference>
<organism evidence="5 6">
    <name type="scientific">Paenibacillus odorifer</name>
    <dbReference type="NCBI Taxonomy" id="189426"/>
    <lineage>
        <taxon>Bacteria</taxon>
        <taxon>Bacillati</taxon>
        <taxon>Bacillota</taxon>
        <taxon>Bacilli</taxon>
        <taxon>Bacillales</taxon>
        <taxon>Paenibacillaceae</taxon>
        <taxon>Paenibacillus</taxon>
    </lineage>
</organism>
<evidence type="ECO:0000256" key="2">
    <source>
        <dbReference type="ARBA" id="ARBA00023125"/>
    </source>
</evidence>
<dbReference type="Proteomes" id="UP000187158">
    <property type="component" value="Unassembled WGS sequence"/>
</dbReference>
<gene>
    <name evidence="5" type="ORF">BSO21_24325</name>
</gene>
<comment type="caution">
    <text evidence="5">The sequence shown here is derived from an EMBL/GenBank/DDBJ whole genome shotgun (WGS) entry which is preliminary data.</text>
</comment>
<dbReference type="SUPFAM" id="SSF46894">
    <property type="entry name" value="C-terminal effector domain of the bipartite response regulators"/>
    <property type="match status" value="1"/>
</dbReference>
<evidence type="ECO:0000256" key="3">
    <source>
        <dbReference type="ARBA" id="ARBA00023163"/>
    </source>
</evidence>
<accession>A0ABX3GHD9</accession>
<dbReference type="Gene3D" id="1.10.10.10">
    <property type="entry name" value="Winged helix-like DNA-binding domain superfamily/Winged helix DNA-binding domain"/>
    <property type="match status" value="1"/>
</dbReference>
<feature type="domain" description="HTH luxR-type" evidence="4">
    <location>
        <begin position="209"/>
        <end position="274"/>
    </location>
</feature>
<dbReference type="PANTHER" id="PTHR44688">
    <property type="entry name" value="DNA-BINDING TRANSCRIPTIONAL ACTIVATOR DEVR_DOSR"/>
    <property type="match status" value="1"/>
</dbReference>
<dbReference type="PANTHER" id="PTHR44688:SF16">
    <property type="entry name" value="DNA-BINDING TRANSCRIPTIONAL ACTIVATOR DEVR_DOSR"/>
    <property type="match status" value="1"/>
</dbReference>
<dbReference type="InterPro" id="IPR036388">
    <property type="entry name" value="WH-like_DNA-bd_sf"/>
</dbReference>
<keyword evidence="1" id="KW-0805">Transcription regulation</keyword>
<dbReference type="InterPro" id="IPR000792">
    <property type="entry name" value="Tscrpt_reg_LuxR_C"/>
</dbReference>
<dbReference type="InterPro" id="IPR016032">
    <property type="entry name" value="Sig_transdc_resp-reg_C-effctor"/>
</dbReference>
<dbReference type="CDD" id="cd06170">
    <property type="entry name" value="LuxR_C_like"/>
    <property type="match status" value="1"/>
</dbReference>
<dbReference type="RefSeq" id="WP_076219975.1">
    <property type="nucleotide sequence ID" value="NZ_MPTJ01000004.1"/>
</dbReference>
<keyword evidence="3" id="KW-0804">Transcription</keyword>